<reference evidence="4" key="1">
    <citation type="submission" date="2020-02" db="EMBL/GenBank/DDBJ databases">
        <authorList>
            <person name="Meier V. D."/>
        </authorList>
    </citation>
    <scope>NUCLEOTIDE SEQUENCE</scope>
    <source>
        <strain evidence="4">AVDCRST_MAG71</strain>
    </source>
</reference>
<comment type="similarity">
    <text evidence="1">Belongs to the GST superfamily. NadH family.</text>
</comment>
<dbReference type="GO" id="GO:0004602">
    <property type="term" value="F:glutathione peroxidase activity"/>
    <property type="evidence" value="ECO:0007669"/>
    <property type="project" value="TreeGrafter"/>
</dbReference>
<organism evidence="4">
    <name type="scientific">uncultured Lysobacter sp</name>
    <dbReference type="NCBI Taxonomy" id="271060"/>
    <lineage>
        <taxon>Bacteria</taxon>
        <taxon>Pseudomonadati</taxon>
        <taxon>Pseudomonadota</taxon>
        <taxon>Gammaproteobacteria</taxon>
        <taxon>Lysobacterales</taxon>
        <taxon>Lysobacteraceae</taxon>
        <taxon>Lysobacter</taxon>
        <taxon>environmental samples</taxon>
    </lineage>
</organism>
<dbReference type="SUPFAM" id="SSF52833">
    <property type="entry name" value="Thioredoxin-like"/>
    <property type="match status" value="1"/>
</dbReference>
<proteinExistence type="inferred from homology"/>
<dbReference type="InterPro" id="IPR014440">
    <property type="entry name" value="HCCAis_GSTk"/>
</dbReference>
<comment type="catalytic activity">
    <reaction evidence="1">
        <text>2-hydroxychromene-2-carboxylate = (3E)-4-(2-hydroxyphenyl)-2-oxobut-3-enoate</text>
        <dbReference type="Rhea" id="RHEA:27401"/>
        <dbReference type="ChEBI" id="CHEBI:59350"/>
        <dbReference type="ChEBI" id="CHEBI:59353"/>
        <dbReference type="EC" id="5.99.1.4"/>
    </reaction>
</comment>
<evidence type="ECO:0000256" key="1">
    <source>
        <dbReference type="PIRNR" id="PIRNR006386"/>
    </source>
</evidence>
<gene>
    <name evidence="4" type="ORF">AVDCRST_MAG71-1136</name>
</gene>
<dbReference type="AlphaFoldDB" id="A0A6J4L001"/>
<dbReference type="PIRSF" id="PIRSF006386">
    <property type="entry name" value="HCCAis_GSTk"/>
    <property type="match status" value="1"/>
</dbReference>
<dbReference type="InterPro" id="IPR001853">
    <property type="entry name" value="DSBA-like_thioredoxin_dom"/>
</dbReference>
<dbReference type="PANTHER" id="PTHR42943">
    <property type="entry name" value="GLUTATHIONE S-TRANSFERASE KAPPA"/>
    <property type="match status" value="1"/>
</dbReference>
<dbReference type="Pfam" id="PF01323">
    <property type="entry name" value="DSBA"/>
    <property type="match status" value="1"/>
</dbReference>
<dbReference type="EMBL" id="CADCUA010000297">
    <property type="protein sequence ID" value="CAA9318498.1"/>
    <property type="molecule type" value="Genomic_DNA"/>
</dbReference>
<dbReference type="GO" id="GO:0006749">
    <property type="term" value="P:glutathione metabolic process"/>
    <property type="evidence" value="ECO:0007669"/>
    <property type="project" value="TreeGrafter"/>
</dbReference>
<dbReference type="InterPro" id="IPR044087">
    <property type="entry name" value="NahD-like"/>
</dbReference>
<dbReference type="EC" id="5.99.1.4" evidence="1"/>
<sequence>MNAADHRAHVAWYFDFISPFAYLQWQAVKTLTQCEVDCRPILFAGLLKHHGHKGPAEIPAKRLFTYRHAQWRANRAGVPLTFPPAHPFNPLPALRLCAAAGSTAGVIDTIFNHIWRDGAAVDTPDAVAALAQELGVSDPAAALADPAVKLQLERNFACALEDGVFGVPTLVVDGQLFWGEDATEMFVDHLGNRQLFTTPQMQRLSGLPIGAARPGIA</sequence>
<feature type="domain" description="DSBA-like thioredoxin" evidence="3">
    <location>
        <begin position="10"/>
        <end position="190"/>
    </location>
</feature>
<dbReference type="GO" id="GO:1901170">
    <property type="term" value="P:naphthalene catabolic process"/>
    <property type="evidence" value="ECO:0007669"/>
    <property type="project" value="InterPro"/>
</dbReference>
<evidence type="ECO:0000313" key="4">
    <source>
        <dbReference type="EMBL" id="CAA9318498.1"/>
    </source>
</evidence>
<dbReference type="Gene3D" id="3.40.30.10">
    <property type="entry name" value="Glutaredoxin"/>
    <property type="match status" value="1"/>
</dbReference>
<name>A0A6J4L001_9GAMM</name>
<dbReference type="GO" id="GO:0018845">
    <property type="term" value="F:2-hydroxychromene-2-carboxylate isomerase activity"/>
    <property type="evidence" value="ECO:0007669"/>
    <property type="project" value="UniProtKB-UniRule"/>
</dbReference>
<feature type="active site" description="Nucleophile" evidence="2">
    <location>
        <position position="18"/>
    </location>
</feature>
<accession>A0A6J4L001</accession>
<protein>
    <recommendedName>
        <fullName evidence="1">2-hydroxychromene-2-carboxylate isomerase</fullName>
        <ecNumber evidence="1">5.99.1.4</ecNumber>
    </recommendedName>
</protein>
<evidence type="ECO:0000259" key="3">
    <source>
        <dbReference type="Pfam" id="PF01323"/>
    </source>
</evidence>
<dbReference type="InterPro" id="IPR036249">
    <property type="entry name" value="Thioredoxin-like_sf"/>
</dbReference>
<keyword evidence="1 4" id="KW-0413">Isomerase</keyword>
<dbReference type="PANTHER" id="PTHR42943:SF2">
    <property type="entry name" value="GLUTATHIONE S-TRANSFERASE KAPPA 1"/>
    <property type="match status" value="1"/>
</dbReference>
<dbReference type="GO" id="GO:0004364">
    <property type="term" value="F:glutathione transferase activity"/>
    <property type="evidence" value="ECO:0007669"/>
    <property type="project" value="TreeGrafter"/>
</dbReference>
<evidence type="ECO:0000256" key="2">
    <source>
        <dbReference type="PIRSR" id="PIRSR006386-1"/>
    </source>
</evidence>
<dbReference type="CDD" id="cd03022">
    <property type="entry name" value="DsbA_HCCA_Iso"/>
    <property type="match status" value="1"/>
</dbReference>
<dbReference type="InterPro" id="IPR051924">
    <property type="entry name" value="GST_Kappa/NadH"/>
</dbReference>